<dbReference type="AlphaFoldDB" id="A0AAX6NBZ3"/>
<evidence type="ECO:0000313" key="2">
    <source>
        <dbReference type="Proteomes" id="UP001269400"/>
    </source>
</evidence>
<evidence type="ECO:0000313" key="1">
    <source>
        <dbReference type="EMBL" id="MDU9693433.1"/>
    </source>
</evidence>
<proteinExistence type="predicted"/>
<organism evidence="1 2">
    <name type="scientific">Priestia aryabhattai</name>
    <name type="common">Bacillus aryabhattai</name>
    <dbReference type="NCBI Taxonomy" id="412384"/>
    <lineage>
        <taxon>Bacteria</taxon>
        <taxon>Bacillati</taxon>
        <taxon>Bacillota</taxon>
        <taxon>Bacilli</taxon>
        <taxon>Bacillales</taxon>
        <taxon>Bacillaceae</taxon>
        <taxon>Priestia</taxon>
    </lineage>
</organism>
<reference evidence="1" key="1">
    <citation type="journal article" date="2022" name="J Environ Chem Eng">
        <title>Biodegradation of petroleum oil using a constructed nonpathogenic and heavy metal-tolerant bacterial consortium isolated from marine sponges.</title>
        <authorList>
            <person name="Dechsakulwatana C."/>
            <person name="Rungsihiranrut A."/>
            <person name="Muangchinda C."/>
            <person name="Ningthoujam R."/>
            <person name="Klankeo P."/>
            <person name="Pinyakong O."/>
        </authorList>
    </citation>
    <scope>NUCLEOTIDE SEQUENCE</scope>
    <source>
        <strain evidence="1">TL01-2</strain>
    </source>
</reference>
<name>A0AAX6NBZ3_PRIAR</name>
<comment type="caution">
    <text evidence="1">The sequence shown here is derived from an EMBL/GenBank/DDBJ whole genome shotgun (WGS) entry which is preliminary data.</text>
</comment>
<sequence>MERKVRRLNYNFYEMDKYAKESGKKLKDLSDDEREPFVLGPLPFNHCCLRMLKYAPCYICEKETPWLDRKHGIYLCNKECMEVADLRYEAGEDFNT</sequence>
<gene>
    <name evidence="1" type="ORF">O0Q50_19860</name>
</gene>
<dbReference type="Proteomes" id="UP001269400">
    <property type="component" value="Unassembled WGS sequence"/>
</dbReference>
<dbReference type="RefSeq" id="WP_316910660.1">
    <property type="nucleotide sequence ID" value="NZ_JAPTGD010000002.1"/>
</dbReference>
<protein>
    <submittedName>
        <fullName evidence="1">Uncharacterized protein</fullName>
    </submittedName>
</protein>
<accession>A0AAX6NBZ3</accession>
<reference evidence="1" key="2">
    <citation type="submission" date="2022-12" db="EMBL/GenBank/DDBJ databases">
        <authorList>
            <person name="Dechsakulwatana C."/>
            <person name="Rungsihiranrut A."/>
            <person name="Muangchinda C."/>
            <person name="Ningthoujam R."/>
            <person name="Klankeo P."/>
            <person name="Pinyakong O."/>
        </authorList>
    </citation>
    <scope>NUCLEOTIDE SEQUENCE</scope>
    <source>
        <strain evidence="1">TL01-2</strain>
    </source>
</reference>
<dbReference type="EMBL" id="JAPTGD010000002">
    <property type="protein sequence ID" value="MDU9693433.1"/>
    <property type="molecule type" value="Genomic_DNA"/>
</dbReference>